<dbReference type="CDD" id="cd06008">
    <property type="entry name" value="NF-X1-zinc-finger"/>
    <property type="match status" value="6"/>
</dbReference>
<evidence type="ECO:0000313" key="16">
    <source>
        <dbReference type="EMBL" id="KAJ2755907.1"/>
    </source>
</evidence>
<evidence type="ECO:0000313" key="17">
    <source>
        <dbReference type="Proteomes" id="UP001140011"/>
    </source>
</evidence>
<feature type="compositionally biased region" description="Basic residues" evidence="11">
    <location>
        <begin position="273"/>
        <end position="284"/>
    </location>
</feature>
<evidence type="ECO:0000256" key="12">
    <source>
        <dbReference type="SAM" id="Phobius"/>
    </source>
</evidence>
<evidence type="ECO:0000256" key="8">
    <source>
        <dbReference type="ARBA" id="ARBA00023163"/>
    </source>
</evidence>
<gene>
    <name evidence="16" type="primary">FAP1</name>
    <name evidence="16" type="ORF">GGI19_001286</name>
</gene>
<evidence type="ECO:0000256" key="10">
    <source>
        <dbReference type="PROSITE-ProRule" id="PRU00175"/>
    </source>
</evidence>
<feature type="domain" description="PHD-type" evidence="13">
    <location>
        <begin position="341"/>
        <end position="396"/>
    </location>
</feature>
<dbReference type="GO" id="GO:0005634">
    <property type="term" value="C:nucleus"/>
    <property type="evidence" value="ECO:0007669"/>
    <property type="project" value="UniProtKB-SubCell"/>
</dbReference>
<dbReference type="InterPro" id="IPR000967">
    <property type="entry name" value="Znf_NFX1"/>
</dbReference>
<dbReference type="GO" id="GO:0000977">
    <property type="term" value="F:RNA polymerase II transcription regulatory region sequence-specific DNA binding"/>
    <property type="evidence" value="ECO:0007669"/>
    <property type="project" value="TreeGrafter"/>
</dbReference>
<evidence type="ECO:0000256" key="2">
    <source>
        <dbReference type="ARBA" id="ARBA00007269"/>
    </source>
</evidence>
<keyword evidence="9" id="KW-0539">Nucleus</keyword>
<comment type="similarity">
    <text evidence="2">Belongs to the NFX1 family.</text>
</comment>
<dbReference type="Gene3D" id="3.30.1370.50">
    <property type="entry name" value="R3H-like domain"/>
    <property type="match status" value="1"/>
</dbReference>
<name>A0A9W8H2E4_9FUNG</name>
<dbReference type="InterPro" id="IPR019787">
    <property type="entry name" value="Znf_PHD-finger"/>
</dbReference>
<accession>A0A9W8H2E4</accession>
<dbReference type="InterPro" id="IPR036867">
    <property type="entry name" value="R3H_dom_sf"/>
</dbReference>
<dbReference type="PANTHER" id="PTHR12360">
    <property type="entry name" value="NUCLEAR TRANSCRIPTION FACTOR, X-BOX BINDING 1 NFX1"/>
    <property type="match status" value="1"/>
</dbReference>
<feature type="region of interest" description="Disordered" evidence="11">
    <location>
        <begin position="128"/>
        <end position="300"/>
    </location>
</feature>
<dbReference type="EMBL" id="JANBUH010000043">
    <property type="protein sequence ID" value="KAJ2755907.1"/>
    <property type="molecule type" value="Genomic_DNA"/>
</dbReference>
<dbReference type="PANTHER" id="PTHR12360:SF12">
    <property type="entry name" value="TRANSCRIPTIONAL REPRESSOR NF-X1"/>
    <property type="match status" value="1"/>
</dbReference>
<keyword evidence="8" id="KW-0804">Transcription</keyword>
<evidence type="ECO:0000256" key="3">
    <source>
        <dbReference type="ARBA" id="ARBA00022723"/>
    </source>
</evidence>
<keyword evidence="12" id="KW-1133">Transmembrane helix</keyword>
<dbReference type="Pfam" id="PF09813">
    <property type="entry name" value="Coa3_cc"/>
    <property type="match status" value="1"/>
</dbReference>
<dbReference type="InterPro" id="IPR001374">
    <property type="entry name" value="R3H_dom"/>
</dbReference>
<evidence type="ECO:0000256" key="4">
    <source>
        <dbReference type="ARBA" id="ARBA00022737"/>
    </source>
</evidence>
<dbReference type="PROSITE" id="PS50089">
    <property type="entry name" value="ZF_RING_2"/>
    <property type="match status" value="1"/>
</dbReference>
<keyword evidence="17" id="KW-1185">Reference proteome</keyword>
<dbReference type="Pfam" id="PF01424">
    <property type="entry name" value="R3H"/>
    <property type="match status" value="1"/>
</dbReference>
<keyword evidence="3" id="KW-0479">Metal-binding</keyword>
<comment type="caution">
    <text evidence="16">The sequence shown here is derived from an EMBL/GenBank/DDBJ whole genome shotgun (WGS) entry which is preliminary data.</text>
</comment>
<dbReference type="Proteomes" id="UP001140011">
    <property type="component" value="Unassembled WGS sequence"/>
</dbReference>
<feature type="region of interest" description="Disordered" evidence="11">
    <location>
        <begin position="87"/>
        <end position="115"/>
    </location>
</feature>
<keyword evidence="5 10" id="KW-0863">Zinc-finger</keyword>
<evidence type="ECO:0000256" key="7">
    <source>
        <dbReference type="ARBA" id="ARBA00023015"/>
    </source>
</evidence>
<dbReference type="PROSITE" id="PS50016">
    <property type="entry name" value="ZF_PHD_2"/>
    <property type="match status" value="1"/>
</dbReference>
<evidence type="ECO:0000256" key="5">
    <source>
        <dbReference type="ARBA" id="ARBA00022771"/>
    </source>
</evidence>
<dbReference type="AlphaFoldDB" id="A0A9W8H2E4"/>
<keyword evidence="6" id="KW-0862">Zinc</keyword>
<keyword evidence="4" id="KW-0677">Repeat</keyword>
<dbReference type="GO" id="GO:0000981">
    <property type="term" value="F:DNA-binding transcription factor activity, RNA polymerase II-specific"/>
    <property type="evidence" value="ECO:0007669"/>
    <property type="project" value="TreeGrafter"/>
</dbReference>
<evidence type="ECO:0000256" key="1">
    <source>
        <dbReference type="ARBA" id="ARBA00004123"/>
    </source>
</evidence>
<feature type="domain" description="RING-type" evidence="14">
    <location>
        <begin position="344"/>
        <end position="394"/>
    </location>
</feature>
<feature type="region of interest" description="Disordered" evidence="11">
    <location>
        <begin position="1176"/>
        <end position="1218"/>
    </location>
</feature>
<evidence type="ECO:0000256" key="11">
    <source>
        <dbReference type="SAM" id="MobiDB-lite"/>
    </source>
</evidence>
<dbReference type="InterPro" id="IPR034078">
    <property type="entry name" value="NFX1_fam"/>
</dbReference>
<evidence type="ECO:0000259" key="15">
    <source>
        <dbReference type="PROSITE" id="PS51061"/>
    </source>
</evidence>
<feature type="domain" description="R3H" evidence="15">
    <location>
        <begin position="957"/>
        <end position="1020"/>
    </location>
</feature>
<dbReference type="PROSITE" id="PS51061">
    <property type="entry name" value="R3H"/>
    <property type="match status" value="1"/>
</dbReference>
<dbReference type="InterPro" id="IPR001841">
    <property type="entry name" value="Znf_RING"/>
</dbReference>
<feature type="compositionally biased region" description="Low complexity" evidence="11">
    <location>
        <begin position="153"/>
        <end position="174"/>
    </location>
</feature>
<keyword evidence="7" id="KW-0805">Transcription regulation</keyword>
<reference evidence="16" key="1">
    <citation type="submission" date="2022-07" db="EMBL/GenBank/DDBJ databases">
        <title>Phylogenomic reconstructions and comparative analyses of Kickxellomycotina fungi.</title>
        <authorList>
            <person name="Reynolds N.K."/>
            <person name="Stajich J.E."/>
            <person name="Barry K."/>
            <person name="Grigoriev I.V."/>
            <person name="Crous P."/>
            <person name="Smith M.E."/>
        </authorList>
    </citation>
    <scope>NUCLEOTIDE SEQUENCE</scope>
    <source>
        <strain evidence="16">BCRC 34297</strain>
    </source>
</reference>
<keyword evidence="12" id="KW-0472">Membrane</keyword>
<dbReference type="SMART" id="SM00438">
    <property type="entry name" value="ZnF_NFX"/>
    <property type="match status" value="10"/>
</dbReference>
<dbReference type="InterPro" id="IPR018628">
    <property type="entry name" value="Coa3_CC"/>
</dbReference>
<evidence type="ECO:0000259" key="13">
    <source>
        <dbReference type="PROSITE" id="PS50016"/>
    </source>
</evidence>
<feature type="compositionally biased region" description="Gly residues" evidence="11">
    <location>
        <begin position="287"/>
        <end position="296"/>
    </location>
</feature>
<organism evidence="16 17">
    <name type="scientific">Coemansia pectinata</name>
    <dbReference type="NCBI Taxonomy" id="1052879"/>
    <lineage>
        <taxon>Eukaryota</taxon>
        <taxon>Fungi</taxon>
        <taxon>Fungi incertae sedis</taxon>
        <taxon>Zoopagomycota</taxon>
        <taxon>Kickxellomycotina</taxon>
        <taxon>Kickxellomycetes</taxon>
        <taxon>Kickxellales</taxon>
        <taxon>Kickxellaceae</taxon>
        <taxon>Coemansia</taxon>
    </lineage>
</organism>
<evidence type="ECO:0000256" key="9">
    <source>
        <dbReference type="ARBA" id="ARBA00023242"/>
    </source>
</evidence>
<protein>
    <submittedName>
        <fullName evidence="16">FKBP12-associated protein</fullName>
    </submittedName>
</protein>
<feature type="compositionally biased region" description="Acidic residues" evidence="11">
    <location>
        <begin position="1197"/>
        <end position="1206"/>
    </location>
</feature>
<evidence type="ECO:0000256" key="6">
    <source>
        <dbReference type="ARBA" id="ARBA00022833"/>
    </source>
</evidence>
<dbReference type="GO" id="GO:0008270">
    <property type="term" value="F:zinc ion binding"/>
    <property type="evidence" value="ECO:0007669"/>
    <property type="project" value="UniProtKB-KW"/>
</dbReference>
<feature type="transmembrane region" description="Helical" evidence="12">
    <location>
        <begin position="60"/>
        <end position="78"/>
    </location>
</feature>
<feature type="compositionally biased region" description="Polar residues" evidence="11">
    <location>
        <begin position="177"/>
        <end position="190"/>
    </location>
</feature>
<proteinExistence type="inferred from homology"/>
<keyword evidence="12" id="KW-0812">Transmembrane</keyword>
<dbReference type="OrthoDB" id="6512771at2759"/>
<sequence>MLSLIRRQTSVGREVYRAATISVRNASSGPEINKKQALYGDYHYRESIERGRRSYTKRNVLTALALGGVVTGIYFYSLKAVRQEDYSDIPMPPEPSAEQKSRFESTDNNAEGGAGVDDAAEARRLARIPPLPAVPLVPDKNQGPSQPHRRRTNSTNNNSNNASGSSSNNNHAGRQNGPRSDSRASNSHTPGSGGKGTATTRTVGADTKGPRKPRGNRAPGKADSKGDGAAKAVKANTPGAGPSHNRTQQRSVAVRSGDALATAGEPNGERAQKQRSRQRSRKSGKAQAGGVGGGRTFSGRLTLDAGDGDSDAMEGFAHAVSPEAAAAGLSSVLARRLICGDYECMICCDKVRARNAVWQCDHCWAIFHLGCVRRWAQACVADGTSSRWRCPGCQHARAAEPTHYVCFCGAQCNPEPVRGAVPHACTRICGRKRGPHCPHACAQPCHPGPCAPCTALAPEQSCFCGRVSHQPRCGADFDPARAARSCGAVCGEVLGCGLHTCTQPCHAGLCAACPRQEQQTCFCGRHTRAVRCGEGGGAAYSCGEPCDAPRGCGNHRCERTCHPVESDPHTTCPLDPEVASTCHCGAHAAADLGAPRASCTDAVPSCGRPCGRLLSGCAHACRAVCHAGPCPPCAEPVSAPCVCGSTTVPTECHASRADPPRCERLCGRKRACGRHRCAVRCCASAHEGTTPAPGDAHECALVCGRALRCRQHKCAEPCHRGVCPPCTHVGLDAVSCACGLTRLEPPVACGAELPPCHHPCRRQRACGHVSLTPHECHEGPCPPCAVLVSAQCMCGAREMRAIACHRSHAASCGTPCRRLLPCGGHQCQRTCHRPDDPCLGGQPCRQACGKPRKACGHPCALPCHTPTMCDESQPCAAMARAACACGRITAERPCGATTGAATPGALAIPCDDVCMIAQRNRRLALAFNLPERAEAPLAGLVRATYPEELLDFTRTNTSWVRGIENLVAAFIADTRRSTLRFVSMKQPLREFLHALAPFYGCASRSVDYEPHRSVCWDRSPNATIPSIILSSAIRYTHAPQIVCSLRANDANDSADDGVESDDGSTDRKRQPIDYIAIRDLRHGLTADELGAEIRKLFPGAPFTTRWKDEDLVEMYCTDSAAKHEHLPKWLSVLKKKLPHLGVAGLVTAQVVAQSPPPSLLASLSTSQLSAAVSARVRRDSSSSCKQPAKAPVKEPETPEAWDDESVPENWESLNLSDN</sequence>
<dbReference type="SUPFAM" id="SSF82708">
    <property type="entry name" value="R3H domain"/>
    <property type="match status" value="1"/>
</dbReference>
<comment type="subcellular location">
    <subcellularLocation>
        <location evidence="1">Nucleus</location>
    </subcellularLocation>
</comment>
<dbReference type="GO" id="GO:0000122">
    <property type="term" value="P:negative regulation of transcription by RNA polymerase II"/>
    <property type="evidence" value="ECO:0007669"/>
    <property type="project" value="TreeGrafter"/>
</dbReference>
<evidence type="ECO:0000259" key="14">
    <source>
        <dbReference type="PROSITE" id="PS50089"/>
    </source>
</evidence>